<keyword evidence="2" id="KW-0560">Oxidoreductase</keyword>
<dbReference type="EMBL" id="FXAK01000009">
    <property type="protein sequence ID" value="SMF90028.1"/>
    <property type="molecule type" value="Genomic_DNA"/>
</dbReference>
<dbReference type="OrthoDB" id="9803333at2"/>
<feature type="domain" description="Ketoreductase" evidence="3">
    <location>
        <begin position="7"/>
        <end position="188"/>
    </location>
</feature>
<organism evidence="4 5">
    <name type="scientific">Azospirillum oryzae</name>
    <dbReference type="NCBI Taxonomy" id="286727"/>
    <lineage>
        <taxon>Bacteria</taxon>
        <taxon>Pseudomonadati</taxon>
        <taxon>Pseudomonadota</taxon>
        <taxon>Alphaproteobacteria</taxon>
        <taxon>Rhodospirillales</taxon>
        <taxon>Azospirillaceae</taxon>
        <taxon>Azospirillum</taxon>
    </lineage>
</organism>
<dbReference type="PANTHER" id="PTHR42760:SF133">
    <property type="entry name" value="3-OXOACYL-[ACYL-CARRIER-PROTEIN] REDUCTASE"/>
    <property type="match status" value="1"/>
</dbReference>
<evidence type="ECO:0000259" key="3">
    <source>
        <dbReference type="SMART" id="SM00822"/>
    </source>
</evidence>
<evidence type="ECO:0000256" key="1">
    <source>
        <dbReference type="ARBA" id="ARBA00006484"/>
    </source>
</evidence>
<proteinExistence type="inferred from homology"/>
<dbReference type="Pfam" id="PF13561">
    <property type="entry name" value="adh_short_C2"/>
    <property type="match status" value="1"/>
</dbReference>
<dbReference type="PANTHER" id="PTHR42760">
    <property type="entry name" value="SHORT-CHAIN DEHYDROGENASES/REDUCTASES FAMILY MEMBER"/>
    <property type="match status" value="1"/>
</dbReference>
<dbReference type="Gene3D" id="3.40.50.720">
    <property type="entry name" value="NAD(P)-binding Rossmann-like Domain"/>
    <property type="match status" value="1"/>
</dbReference>
<dbReference type="GO" id="GO:0048038">
    <property type="term" value="F:quinone binding"/>
    <property type="evidence" value="ECO:0007669"/>
    <property type="project" value="TreeGrafter"/>
</dbReference>
<dbReference type="SMART" id="SM00822">
    <property type="entry name" value="PKS_KR"/>
    <property type="match status" value="1"/>
</dbReference>
<protein>
    <submittedName>
        <fullName evidence="4">3-oxoacyl-[acyl-carrier protein] reductase</fullName>
    </submittedName>
</protein>
<dbReference type="InterPro" id="IPR057326">
    <property type="entry name" value="KR_dom"/>
</dbReference>
<dbReference type="PRINTS" id="PR00080">
    <property type="entry name" value="SDRFAMILY"/>
</dbReference>
<dbReference type="InterPro" id="IPR020904">
    <property type="entry name" value="Sc_DH/Rdtase_CS"/>
</dbReference>
<dbReference type="PRINTS" id="PR00081">
    <property type="entry name" value="GDHRDH"/>
</dbReference>
<dbReference type="FunFam" id="3.40.50.720:FF:000084">
    <property type="entry name" value="Short-chain dehydrogenase reductase"/>
    <property type="match status" value="1"/>
</dbReference>
<gene>
    <name evidence="4" type="ORF">SAMN02982917_6940</name>
</gene>
<dbReference type="SUPFAM" id="SSF51735">
    <property type="entry name" value="NAD(P)-binding Rossmann-fold domains"/>
    <property type="match status" value="1"/>
</dbReference>
<name>A0A1X7HNN4_9PROT</name>
<dbReference type="InterPro" id="IPR036291">
    <property type="entry name" value="NAD(P)-bd_dom_sf"/>
</dbReference>
<reference evidence="4 5" key="1">
    <citation type="submission" date="2017-04" db="EMBL/GenBank/DDBJ databases">
        <authorList>
            <person name="Afonso C.L."/>
            <person name="Miller P.J."/>
            <person name="Scott M.A."/>
            <person name="Spackman E."/>
            <person name="Goraichik I."/>
            <person name="Dimitrov K.M."/>
            <person name="Suarez D.L."/>
            <person name="Swayne D.E."/>
        </authorList>
    </citation>
    <scope>NUCLEOTIDE SEQUENCE [LARGE SCALE GENOMIC DNA]</scope>
    <source>
        <strain evidence="4 5">A2P</strain>
    </source>
</reference>
<evidence type="ECO:0000313" key="4">
    <source>
        <dbReference type="EMBL" id="SMF90028.1"/>
    </source>
</evidence>
<sequence>MFDFSGKTALITGAGSGIGRATAQYFLECGARVVLADINVAAVKDAALALDESGTRAGHCRYDAGDPDSAEATVRYTVDRFGSIDHLVLAAGIYEQQDFREMSDAQWHRMISVNLDGAFYISRRAVPHMKEGGAIVTIASVAAHQGGSYRHSHYGASKGGVLAFTRGLARDLAPHIRANAVAPGWIDTPMVAKTLETSGAAKIGAIPLKRVGQPREIATVVGFLCSDAASFVTGESIIAAGGAYMG</sequence>
<dbReference type="Proteomes" id="UP000192936">
    <property type="component" value="Unassembled WGS sequence"/>
</dbReference>
<accession>A0A1X7HNN4</accession>
<dbReference type="GO" id="GO:0006633">
    <property type="term" value="P:fatty acid biosynthetic process"/>
    <property type="evidence" value="ECO:0007669"/>
    <property type="project" value="TreeGrafter"/>
</dbReference>
<dbReference type="InterPro" id="IPR002347">
    <property type="entry name" value="SDR_fam"/>
</dbReference>
<dbReference type="PROSITE" id="PS00061">
    <property type="entry name" value="ADH_SHORT"/>
    <property type="match status" value="1"/>
</dbReference>
<dbReference type="AlphaFoldDB" id="A0A1X7HNN4"/>
<evidence type="ECO:0000313" key="5">
    <source>
        <dbReference type="Proteomes" id="UP000192936"/>
    </source>
</evidence>
<comment type="similarity">
    <text evidence="1">Belongs to the short-chain dehydrogenases/reductases (SDR) family.</text>
</comment>
<dbReference type="GO" id="GO:0016616">
    <property type="term" value="F:oxidoreductase activity, acting on the CH-OH group of donors, NAD or NADP as acceptor"/>
    <property type="evidence" value="ECO:0007669"/>
    <property type="project" value="TreeGrafter"/>
</dbReference>
<dbReference type="CDD" id="cd05233">
    <property type="entry name" value="SDR_c"/>
    <property type="match status" value="1"/>
</dbReference>
<dbReference type="STRING" id="286727.SAMN02982917_6940"/>
<evidence type="ECO:0000256" key="2">
    <source>
        <dbReference type="ARBA" id="ARBA00023002"/>
    </source>
</evidence>